<gene>
    <name evidence="3" type="ORF">B0I71DRAFT_126757</name>
    <name evidence="2" type="ORF">YALI1_F37068g</name>
</gene>
<dbReference type="GeneID" id="2908731"/>
<dbReference type="KEGG" id="yli:2908731"/>
<dbReference type="PANTHER" id="PTHR31859:SF1">
    <property type="entry name" value="TETRATRICOPEPTIDE REPEAT PROTEIN 39C"/>
    <property type="match status" value="1"/>
</dbReference>
<evidence type="ECO:0000313" key="2">
    <source>
        <dbReference type="EMBL" id="AOW07867.1"/>
    </source>
</evidence>
<name>A0A1D8NQF2_YARLL</name>
<dbReference type="AlphaFoldDB" id="A0A1D8NQF2"/>
<dbReference type="EMBL" id="CP017558">
    <property type="protein sequence ID" value="AOW07867.1"/>
    <property type="molecule type" value="Genomic_DNA"/>
</dbReference>
<evidence type="ECO:0000256" key="1">
    <source>
        <dbReference type="ARBA" id="ARBA00010925"/>
    </source>
</evidence>
<sequence>MLKALGLGKRGGDMPTKPLNNSTVSLAIMDDALRVEEAFIAMDMVMDDRSKEALKLIQKDEPGSSGKSVAREQSAFYKLVIGVIYFIEATLGFEPESIRRASEALAEAEAAAVRQKRNVSNNGAHVSYSKYPPGTEYRVAFAEAELMGAITLFLSESYLESVKALYKLRKAYQTLDEISKSIRESKKPAKSSDHKSTLDSLSLAVSDDQEMASLVEKFQKTRLNRLNESNNATPVASSAASMNTTTSSATALHQGSETIEEFIESGVDLCFGILQLVISIIPPTLGKILSVVGFRGSRDGGLSLLWEATNYRNIHGALALLVLLQFYDGPTQFSDLILPGTEEDLIQQGKYDINTADDTEITLTATITGGSGHSKKVHTLPKNPRRRMHKLLLAARGYYPHSALWMLQQGRMEASQCHLEKAVDIMDADIGPIEMKQVEALMLFDKTMFMLFLNRYEQSATNFIRLIDINAWSHAWYTYVAATCSIEIYRENLRAGNAEAAKKAKDTATRLLTEAPGLIGKKKLMAKTMPMDVFLSRKISQMQQLSKQHNIDLVDAAGVSPVQEVVYFWNGYGKMPEYALEKVFSEVLAYSAAPLAPSHIPEQDNEKTVRHLLQAVALRNMGKVEEGYKILNDNVISQIITESNNKYHYNKTVTHKDPWMPPSALYERAMFEWVMHGPKGTETVREWLHLAEKWSDDYELSTRVGMKIKSAFERLDGGALA</sequence>
<evidence type="ECO:0000313" key="5">
    <source>
        <dbReference type="Proteomes" id="UP000256601"/>
    </source>
</evidence>
<evidence type="ECO:0000313" key="4">
    <source>
        <dbReference type="Proteomes" id="UP000182444"/>
    </source>
</evidence>
<accession>A0A1D8NQF2</accession>
<comment type="similarity">
    <text evidence="1">Belongs to the IML2 family.</text>
</comment>
<protein>
    <submittedName>
        <fullName evidence="3">Mitochondrial outer membrane protein IML2</fullName>
    </submittedName>
</protein>
<reference evidence="3 5" key="2">
    <citation type="submission" date="2018-07" db="EMBL/GenBank/DDBJ databases">
        <title>Draft Genome Assemblies for Five Robust Yarrowia lipolytica Strains Exhibiting High Lipid Production and Pentose Sugar Utilization and Sugar Alcohol Secretion from Undetoxified Lignocellulosic Biomass Hydrolysates.</title>
        <authorList>
            <consortium name="DOE Joint Genome Institute"/>
            <person name="Walker C."/>
            <person name="Ryu S."/>
            <person name="Na H."/>
            <person name="Zane M."/>
            <person name="LaButti K."/>
            <person name="Lipzen A."/>
            <person name="Haridas S."/>
            <person name="Barry K."/>
            <person name="Grigoriev I.V."/>
            <person name="Quarterman J."/>
            <person name="Slininger P."/>
            <person name="Dien B."/>
            <person name="Trinh C.T."/>
        </authorList>
    </citation>
    <scope>NUCLEOTIDE SEQUENCE [LARGE SCALE GENOMIC DNA]</scope>
    <source>
        <strain evidence="3 5">YB392</strain>
    </source>
</reference>
<evidence type="ECO:0000313" key="3">
    <source>
        <dbReference type="EMBL" id="RDW28826.1"/>
    </source>
</evidence>
<proteinExistence type="inferred from homology"/>
<reference evidence="2 4" key="1">
    <citation type="journal article" date="2016" name="PLoS ONE">
        <title>Sequence Assembly of Yarrowia lipolytica Strain W29/CLIB89 Shows Transposable Element Diversity.</title>
        <authorList>
            <person name="Magnan C."/>
            <person name="Yu J."/>
            <person name="Chang I."/>
            <person name="Jahn E."/>
            <person name="Kanomata Y."/>
            <person name="Wu J."/>
            <person name="Zeller M."/>
            <person name="Oakes M."/>
            <person name="Baldi P."/>
            <person name="Sandmeyer S."/>
        </authorList>
    </citation>
    <scope>NUCLEOTIDE SEQUENCE [LARGE SCALE GENOMIC DNA]</scope>
    <source>
        <strain evidence="2">CLIB89</strain>
        <strain evidence="4">CLIB89(W29)</strain>
    </source>
</reference>
<dbReference type="PANTHER" id="PTHR31859">
    <property type="entry name" value="TETRATRICOPEPTIDE REPEAT PROTEIN 39 FAMILY MEMBER"/>
    <property type="match status" value="1"/>
</dbReference>
<dbReference type="InterPro" id="IPR019412">
    <property type="entry name" value="IML2/TPR_39"/>
</dbReference>
<dbReference type="VEuPathDB" id="FungiDB:YALI1_F37068g"/>
<dbReference type="RefSeq" id="XP_506016.1">
    <property type="nucleotide sequence ID" value="XM_506016.1"/>
</dbReference>
<dbReference type="GO" id="GO:0005634">
    <property type="term" value="C:nucleus"/>
    <property type="evidence" value="ECO:0007669"/>
    <property type="project" value="TreeGrafter"/>
</dbReference>
<dbReference type="OMA" id="WNGYNRM"/>
<organism evidence="2 4">
    <name type="scientific">Yarrowia lipolytica</name>
    <name type="common">Candida lipolytica</name>
    <dbReference type="NCBI Taxonomy" id="4952"/>
    <lineage>
        <taxon>Eukaryota</taxon>
        <taxon>Fungi</taxon>
        <taxon>Dikarya</taxon>
        <taxon>Ascomycota</taxon>
        <taxon>Saccharomycotina</taxon>
        <taxon>Dipodascomycetes</taxon>
        <taxon>Dipodascales</taxon>
        <taxon>Dipodascales incertae sedis</taxon>
        <taxon>Yarrowia</taxon>
    </lineage>
</organism>
<dbReference type="GO" id="GO:0005741">
    <property type="term" value="C:mitochondrial outer membrane"/>
    <property type="evidence" value="ECO:0007669"/>
    <property type="project" value="TreeGrafter"/>
</dbReference>
<dbReference type="VEuPathDB" id="FungiDB:YALI0_F29491g"/>
<dbReference type="GO" id="GO:0005829">
    <property type="term" value="C:cytosol"/>
    <property type="evidence" value="ECO:0007669"/>
    <property type="project" value="TreeGrafter"/>
</dbReference>
<dbReference type="Proteomes" id="UP000256601">
    <property type="component" value="Unassembled WGS sequence"/>
</dbReference>
<dbReference type="OrthoDB" id="2154985at2759"/>
<dbReference type="eggNOG" id="KOG3783">
    <property type="taxonomic scope" value="Eukaryota"/>
</dbReference>
<dbReference type="EMBL" id="KZ858949">
    <property type="protein sequence ID" value="RDW28826.1"/>
    <property type="molecule type" value="Genomic_DNA"/>
</dbReference>
<dbReference type="Proteomes" id="UP000182444">
    <property type="component" value="Chromosome 1F"/>
</dbReference>
<dbReference type="Pfam" id="PF10300">
    <property type="entry name" value="Iml2-TPR_39"/>
    <property type="match status" value="1"/>
</dbReference>